<evidence type="ECO:0000259" key="2">
    <source>
        <dbReference type="PROSITE" id="PS50878"/>
    </source>
</evidence>
<evidence type="ECO:0000313" key="4">
    <source>
        <dbReference type="RefSeq" id="XP_013791751.1"/>
    </source>
</evidence>
<feature type="domain" description="Reverse transcriptase" evidence="2">
    <location>
        <begin position="45"/>
        <end position="248"/>
    </location>
</feature>
<keyword evidence="3" id="KW-1185">Reference proteome</keyword>
<protein>
    <submittedName>
        <fullName evidence="4">Uncharacterized protein LOC106475620</fullName>
    </submittedName>
</protein>
<dbReference type="InterPro" id="IPR000477">
    <property type="entry name" value="RT_dom"/>
</dbReference>
<dbReference type="PROSITE" id="PS50878">
    <property type="entry name" value="RT_POL"/>
    <property type="match status" value="1"/>
</dbReference>
<keyword evidence="1" id="KW-0472">Membrane</keyword>
<evidence type="ECO:0000256" key="1">
    <source>
        <dbReference type="SAM" id="Phobius"/>
    </source>
</evidence>
<accession>A0ABM1BZU0</accession>
<dbReference type="PANTHER" id="PTHR21301">
    <property type="entry name" value="REVERSE TRANSCRIPTASE"/>
    <property type="match status" value="1"/>
</dbReference>
<reference evidence="4" key="1">
    <citation type="submission" date="2025-08" db="UniProtKB">
        <authorList>
            <consortium name="RefSeq"/>
        </authorList>
    </citation>
    <scope>IDENTIFICATION</scope>
    <source>
        <tissue evidence="4">Muscle</tissue>
    </source>
</reference>
<proteinExistence type="predicted"/>
<dbReference type="RefSeq" id="XP_013791751.1">
    <property type="nucleotide sequence ID" value="XM_013936297.1"/>
</dbReference>
<feature type="transmembrane region" description="Helical" evidence="1">
    <location>
        <begin position="196"/>
        <end position="215"/>
    </location>
</feature>
<gene>
    <name evidence="4" type="primary">LOC106475620</name>
</gene>
<evidence type="ECO:0000313" key="3">
    <source>
        <dbReference type="Proteomes" id="UP000694941"/>
    </source>
</evidence>
<dbReference type="GeneID" id="106475620"/>
<name>A0ABM1BZU0_LIMPO</name>
<organism evidence="3 4">
    <name type="scientific">Limulus polyphemus</name>
    <name type="common">Atlantic horseshoe crab</name>
    <dbReference type="NCBI Taxonomy" id="6850"/>
    <lineage>
        <taxon>Eukaryota</taxon>
        <taxon>Metazoa</taxon>
        <taxon>Ecdysozoa</taxon>
        <taxon>Arthropoda</taxon>
        <taxon>Chelicerata</taxon>
        <taxon>Merostomata</taxon>
        <taxon>Xiphosura</taxon>
        <taxon>Limulidae</taxon>
        <taxon>Limulus</taxon>
    </lineage>
</organism>
<keyword evidence="1" id="KW-0812">Transmembrane</keyword>
<dbReference type="Proteomes" id="UP000694941">
    <property type="component" value="Unplaced"/>
</dbReference>
<dbReference type="PANTHER" id="PTHR21301:SF10">
    <property type="entry name" value="REVERSE TRANSCRIPTASE DOMAIN-CONTAINING PROTEIN"/>
    <property type="match status" value="1"/>
</dbReference>
<keyword evidence="1" id="KW-1133">Transmembrane helix</keyword>
<sequence>MQKKIKVHIDETSSYEPLKKDPTKELERNAKEILGQVKRKTTIPMRLLDNLKPSHSKTPELYGLPKYHKPDTPLRSIVPICNSPFVSVSWLLEKLLHPLFNKIPSHLNSTDGFLNRLCRYDLQMNSNTILFTLDVVSMYPSIPIKESISSVINLLRSTSCYTTIDIPTEVIENSLRFIFNNSYFKFDSTFYKQKKGIAMGNNIAVVVVSIFMHFFESSAPTQWNFETNLEPIRWYRYIDDIPFSFGIG</sequence>